<comment type="caution">
    <text evidence="1">The sequence shown here is derived from an EMBL/GenBank/DDBJ whole genome shotgun (WGS) entry which is preliminary data.</text>
</comment>
<name>A0ACC2UW39_9TREE</name>
<protein>
    <submittedName>
        <fullName evidence="1">Uncharacterized protein</fullName>
    </submittedName>
</protein>
<sequence>MQVPDKFEVEDLLQALREFHALLEAETPSSLGASEVGENDLPAPRAALLGLRSVLETYRPSISPPGEIPYKVDRVMAEYGQAAEDLLQQTDANSRLAQQRRSGDISGA</sequence>
<reference evidence="1" key="1">
    <citation type="submission" date="2023-04" db="EMBL/GenBank/DDBJ databases">
        <title>Draft Genome sequencing of Naganishia species isolated from polar environments using Oxford Nanopore Technology.</title>
        <authorList>
            <person name="Leo P."/>
            <person name="Venkateswaran K."/>
        </authorList>
    </citation>
    <scope>NUCLEOTIDE SEQUENCE</scope>
    <source>
        <strain evidence="1">MNA-CCFEE 5262</strain>
    </source>
</reference>
<dbReference type="EMBL" id="JASBWS010000210">
    <property type="protein sequence ID" value="KAJ9091159.1"/>
    <property type="molecule type" value="Genomic_DNA"/>
</dbReference>
<evidence type="ECO:0000313" key="2">
    <source>
        <dbReference type="Proteomes" id="UP001230649"/>
    </source>
</evidence>
<organism evidence="1 2">
    <name type="scientific">Naganishia adeliensis</name>
    <dbReference type="NCBI Taxonomy" id="92952"/>
    <lineage>
        <taxon>Eukaryota</taxon>
        <taxon>Fungi</taxon>
        <taxon>Dikarya</taxon>
        <taxon>Basidiomycota</taxon>
        <taxon>Agaricomycotina</taxon>
        <taxon>Tremellomycetes</taxon>
        <taxon>Filobasidiales</taxon>
        <taxon>Filobasidiaceae</taxon>
        <taxon>Naganishia</taxon>
    </lineage>
</organism>
<keyword evidence="2" id="KW-1185">Reference proteome</keyword>
<accession>A0ACC2UW39</accession>
<gene>
    <name evidence="1" type="ORF">QFC20_007717</name>
</gene>
<proteinExistence type="predicted"/>
<dbReference type="Proteomes" id="UP001230649">
    <property type="component" value="Unassembled WGS sequence"/>
</dbReference>
<evidence type="ECO:0000313" key="1">
    <source>
        <dbReference type="EMBL" id="KAJ9091159.1"/>
    </source>
</evidence>